<evidence type="ECO:0000313" key="2">
    <source>
        <dbReference type="Proteomes" id="UP000799118"/>
    </source>
</evidence>
<dbReference type="AlphaFoldDB" id="A0A6A4H5P5"/>
<sequence>MTTNLINQAQFLDQLQKNIIAGIQFNRGPNVPQALGIHTTIPECLTSKKVTMGYGEAHAEFEKCKRYYQNLAYSALVQDEITIEGVLYYHASEKPVHRELEVCPLIHTIN</sequence>
<name>A0A6A4H5P5_9AGAR</name>
<keyword evidence="2" id="KW-1185">Reference proteome</keyword>
<evidence type="ECO:0000313" key="1">
    <source>
        <dbReference type="EMBL" id="KAE9393106.1"/>
    </source>
</evidence>
<accession>A0A6A4H5P5</accession>
<proteinExistence type="predicted"/>
<protein>
    <submittedName>
        <fullName evidence="1">Uncharacterized protein</fullName>
    </submittedName>
</protein>
<organism evidence="1 2">
    <name type="scientific">Gymnopus androsaceus JB14</name>
    <dbReference type="NCBI Taxonomy" id="1447944"/>
    <lineage>
        <taxon>Eukaryota</taxon>
        <taxon>Fungi</taxon>
        <taxon>Dikarya</taxon>
        <taxon>Basidiomycota</taxon>
        <taxon>Agaricomycotina</taxon>
        <taxon>Agaricomycetes</taxon>
        <taxon>Agaricomycetidae</taxon>
        <taxon>Agaricales</taxon>
        <taxon>Marasmiineae</taxon>
        <taxon>Omphalotaceae</taxon>
        <taxon>Gymnopus</taxon>
    </lineage>
</organism>
<gene>
    <name evidence="1" type="ORF">BT96DRAFT_1052447</name>
</gene>
<reference evidence="1" key="1">
    <citation type="journal article" date="2019" name="Environ. Microbiol.">
        <title>Fungal ecological strategies reflected in gene transcription - a case study of two litter decomposers.</title>
        <authorList>
            <person name="Barbi F."/>
            <person name="Kohler A."/>
            <person name="Barry K."/>
            <person name="Baskaran P."/>
            <person name="Daum C."/>
            <person name="Fauchery L."/>
            <person name="Ihrmark K."/>
            <person name="Kuo A."/>
            <person name="LaButti K."/>
            <person name="Lipzen A."/>
            <person name="Morin E."/>
            <person name="Grigoriev I.V."/>
            <person name="Henrissat B."/>
            <person name="Lindahl B."/>
            <person name="Martin F."/>
        </authorList>
    </citation>
    <scope>NUCLEOTIDE SEQUENCE</scope>
    <source>
        <strain evidence="1">JB14</strain>
    </source>
</reference>
<dbReference type="Proteomes" id="UP000799118">
    <property type="component" value="Unassembled WGS sequence"/>
</dbReference>
<dbReference type="EMBL" id="ML769580">
    <property type="protein sequence ID" value="KAE9393106.1"/>
    <property type="molecule type" value="Genomic_DNA"/>
</dbReference>